<dbReference type="Proteomes" id="UP000554235">
    <property type="component" value="Unassembled WGS sequence"/>
</dbReference>
<keyword evidence="1" id="KW-0175">Coiled coil</keyword>
<feature type="coiled-coil region" evidence="1">
    <location>
        <begin position="377"/>
        <end position="404"/>
    </location>
</feature>
<evidence type="ECO:0000256" key="1">
    <source>
        <dbReference type="SAM" id="Coils"/>
    </source>
</evidence>
<name>A0A8H4LA12_9HYPO</name>
<reference evidence="2 3" key="1">
    <citation type="submission" date="2020-01" db="EMBL/GenBank/DDBJ databases">
        <title>Identification and distribution of gene clusters putatively required for synthesis of sphingolipid metabolism inhibitors in phylogenetically diverse species of the filamentous fungus Fusarium.</title>
        <authorList>
            <person name="Kim H.-S."/>
            <person name="Busman M."/>
            <person name="Brown D.W."/>
            <person name="Divon H."/>
            <person name="Uhlig S."/>
            <person name="Proctor R.H."/>
        </authorList>
    </citation>
    <scope>NUCLEOTIDE SEQUENCE [LARGE SCALE GENOMIC DNA]</scope>
    <source>
        <strain evidence="2 3">NRRL 20459</strain>
    </source>
</reference>
<gene>
    <name evidence="2" type="ORF">FALBO_9079</name>
</gene>
<dbReference type="PANTHER" id="PTHR31252:SF11">
    <property type="entry name" value="DUF4419 DOMAIN-CONTAINING PROTEIN"/>
    <property type="match status" value="1"/>
</dbReference>
<dbReference type="Pfam" id="PF14388">
    <property type="entry name" value="DUF4419"/>
    <property type="match status" value="1"/>
</dbReference>
<evidence type="ECO:0000313" key="3">
    <source>
        <dbReference type="Proteomes" id="UP000554235"/>
    </source>
</evidence>
<dbReference type="EMBL" id="JAADYS010001244">
    <property type="protein sequence ID" value="KAF4464089.1"/>
    <property type="molecule type" value="Genomic_DNA"/>
</dbReference>
<organism evidence="2 3">
    <name type="scientific">Fusarium albosuccineum</name>
    <dbReference type="NCBI Taxonomy" id="1237068"/>
    <lineage>
        <taxon>Eukaryota</taxon>
        <taxon>Fungi</taxon>
        <taxon>Dikarya</taxon>
        <taxon>Ascomycota</taxon>
        <taxon>Pezizomycotina</taxon>
        <taxon>Sordariomycetes</taxon>
        <taxon>Hypocreomycetidae</taxon>
        <taxon>Hypocreales</taxon>
        <taxon>Nectriaceae</taxon>
        <taxon>Fusarium</taxon>
        <taxon>Fusarium decemcellulare species complex</taxon>
    </lineage>
</organism>
<dbReference type="AlphaFoldDB" id="A0A8H4LA12"/>
<comment type="caution">
    <text evidence="2">The sequence shown here is derived from an EMBL/GenBank/DDBJ whole genome shotgun (WGS) entry which is preliminary data.</text>
</comment>
<dbReference type="OrthoDB" id="9978173at2759"/>
<dbReference type="InterPro" id="IPR025533">
    <property type="entry name" value="DUF4419"/>
</dbReference>
<proteinExistence type="predicted"/>
<evidence type="ECO:0000313" key="2">
    <source>
        <dbReference type="EMBL" id="KAF4464089.1"/>
    </source>
</evidence>
<sequence length="426" mass="48299">MPVTLSVVNHPAEAWSKEKVRTPEDLFNKACPRDSRRSQRIMQSSFSRRELRESHVTPSENGFFWAAYHAYSTHHHLTIRPEDVWFSILTQLSFYIVKNAEKLRSFFVEHEGQKELEVMDEGSLEYANFGALAVRMTGMIEKNVKDPELRTWVMPEFSTTTDTDKVVAAILFMGAMQKYFTYKMSLTCGIPSVTLLGEVSDWETILSRLDKLEQLGEEPTKFAEMLRPVIRHVILSFTEPTSPKVLDFWNTIATHNPVGSGTDFISGWMTAFCFWDEDGNCKPRFRKQSLTLEGVRYPTVNIDKVPVGFASVPVSVNDNGDSIDCTMLAGSLGIQARSLAATNTEDASGDQTEASAPDSLQPLTGWIMFEKEPSAAAEERAKEKASLEEQLNAVMDQRDKETDEERSKLFQKQLSIMRRMEELEAF</sequence>
<protein>
    <submittedName>
        <fullName evidence="2">DUF4419 domain</fullName>
    </submittedName>
</protein>
<keyword evidence="3" id="KW-1185">Reference proteome</keyword>
<accession>A0A8H4LA12</accession>
<dbReference type="PANTHER" id="PTHR31252">
    <property type="entry name" value="DUF4419 DOMAIN-CONTAINING PROTEIN"/>
    <property type="match status" value="1"/>
</dbReference>